<dbReference type="InterPro" id="IPR005380">
    <property type="entry name" value="XS_domain"/>
</dbReference>
<evidence type="ECO:0000313" key="3">
    <source>
        <dbReference type="Proteomes" id="UP001054252"/>
    </source>
</evidence>
<dbReference type="PANTHER" id="PTHR21596">
    <property type="entry name" value="RIBONUCLEASE P SUBUNIT P38"/>
    <property type="match status" value="1"/>
</dbReference>
<comment type="caution">
    <text evidence="2">The sequence shown here is derived from an EMBL/GenBank/DDBJ whole genome shotgun (WGS) entry which is preliminary data.</text>
</comment>
<dbReference type="PANTHER" id="PTHR21596:SF23">
    <property type="entry name" value="FACTOR OF DNA METHYLATION 4"/>
    <property type="match status" value="1"/>
</dbReference>
<gene>
    <name evidence="2" type="ORF">SLEP1_g28431</name>
</gene>
<dbReference type="Gene3D" id="3.30.70.2890">
    <property type="entry name" value="XS domain"/>
    <property type="match status" value="1"/>
</dbReference>
<name>A0AAV5K337_9ROSI</name>
<dbReference type="Pfam" id="PF03468">
    <property type="entry name" value="XS"/>
    <property type="match status" value="1"/>
</dbReference>
<dbReference type="AlphaFoldDB" id="A0AAV5K337"/>
<dbReference type="Proteomes" id="UP001054252">
    <property type="component" value="Unassembled WGS sequence"/>
</dbReference>
<reference evidence="2 3" key="1">
    <citation type="journal article" date="2021" name="Commun. Biol.">
        <title>The genome of Shorea leprosula (Dipterocarpaceae) highlights the ecological relevance of drought in aseasonal tropical rainforests.</title>
        <authorList>
            <person name="Ng K.K.S."/>
            <person name="Kobayashi M.J."/>
            <person name="Fawcett J.A."/>
            <person name="Hatakeyama M."/>
            <person name="Paape T."/>
            <person name="Ng C.H."/>
            <person name="Ang C.C."/>
            <person name="Tnah L.H."/>
            <person name="Lee C.T."/>
            <person name="Nishiyama T."/>
            <person name="Sese J."/>
            <person name="O'Brien M.J."/>
            <person name="Copetti D."/>
            <person name="Mohd Noor M.I."/>
            <person name="Ong R.C."/>
            <person name="Putra M."/>
            <person name="Sireger I.Z."/>
            <person name="Indrioko S."/>
            <person name="Kosugi Y."/>
            <person name="Izuno A."/>
            <person name="Isagi Y."/>
            <person name="Lee S.L."/>
            <person name="Shimizu K.K."/>
        </authorList>
    </citation>
    <scope>NUCLEOTIDE SEQUENCE [LARGE SCALE GENOMIC DNA]</scope>
    <source>
        <strain evidence="2">214</strain>
    </source>
</reference>
<accession>A0AAV5K337</accession>
<dbReference type="InterPro" id="IPR045177">
    <property type="entry name" value="FDM1-5/IDN2"/>
</dbReference>
<evidence type="ECO:0000259" key="1">
    <source>
        <dbReference type="Pfam" id="PF03468"/>
    </source>
</evidence>
<dbReference type="GO" id="GO:0080188">
    <property type="term" value="P:gene silencing by siRNA-directed DNA methylation"/>
    <property type="evidence" value="ECO:0007669"/>
    <property type="project" value="InterPro"/>
</dbReference>
<sequence>MVKYNQAPKGHLQEYKQHVQNLPFQSGKEVQNLPFWKRTEVQNLTLQLENLKREEVQNLPLHPEKEVEILQVQPEEAQILPFHPEKEVWIQIFPFQPEKEVQNLPLEVSTSMLTIMMTIRSLSIHGWVLSPTYIPTRVEDGRAVGESGKKLKEEFTRQGFNPLKVHPLWNRKGHSGFAIVEFNKEWDGLKNAIVFEKSFESNHCGKRDYYSSRHQGEKLYGWIARDDDYYSRNLIDDYLCKHEI</sequence>
<keyword evidence="3" id="KW-1185">Reference proteome</keyword>
<dbReference type="EMBL" id="BPVZ01000049">
    <property type="protein sequence ID" value="GKV17992.1"/>
    <property type="molecule type" value="Genomic_DNA"/>
</dbReference>
<protein>
    <recommendedName>
        <fullName evidence="1">XS domain-containing protein</fullName>
    </recommendedName>
</protein>
<evidence type="ECO:0000313" key="2">
    <source>
        <dbReference type="EMBL" id="GKV17992.1"/>
    </source>
</evidence>
<organism evidence="2 3">
    <name type="scientific">Rubroshorea leprosula</name>
    <dbReference type="NCBI Taxonomy" id="152421"/>
    <lineage>
        <taxon>Eukaryota</taxon>
        <taxon>Viridiplantae</taxon>
        <taxon>Streptophyta</taxon>
        <taxon>Embryophyta</taxon>
        <taxon>Tracheophyta</taxon>
        <taxon>Spermatophyta</taxon>
        <taxon>Magnoliopsida</taxon>
        <taxon>eudicotyledons</taxon>
        <taxon>Gunneridae</taxon>
        <taxon>Pentapetalae</taxon>
        <taxon>rosids</taxon>
        <taxon>malvids</taxon>
        <taxon>Malvales</taxon>
        <taxon>Dipterocarpaceae</taxon>
        <taxon>Rubroshorea</taxon>
    </lineage>
</organism>
<dbReference type="InterPro" id="IPR038588">
    <property type="entry name" value="XS_domain_sf"/>
</dbReference>
<proteinExistence type="predicted"/>
<feature type="domain" description="XS" evidence="1">
    <location>
        <begin position="135"/>
        <end position="230"/>
    </location>
</feature>